<dbReference type="GO" id="GO:0005737">
    <property type="term" value="C:cytoplasm"/>
    <property type="evidence" value="ECO:0007669"/>
    <property type="project" value="TreeGrafter"/>
</dbReference>
<reference evidence="4" key="1">
    <citation type="submission" date="2016-10" db="EMBL/GenBank/DDBJ databases">
        <authorList>
            <person name="Varghese N."/>
            <person name="Submissions S."/>
        </authorList>
    </citation>
    <scope>NUCLEOTIDE SEQUENCE [LARGE SCALE GENOMIC DNA]</scope>
    <source>
        <strain evidence="4">JCM 21621</strain>
    </source>
</reference>
<dbReference type="SUPFAM" id="SSF51905">
    <property type="entry name" value="FAD/NAD(P)-binding domain"/>
    <property type="match status" value="1"/>
</dbReference>
<gene>
    <name evidence="3" type="ORF">SAMN05216193_107111</name>
</gene>
<organism evidence="3 4">
    <name type="scientific">Pseudomonas jinjuensis</name>
    <dbReference type="NCBI Taxonomy" id="198616"/>
    <lineage>
        <taxon>Bacteria</taxon>
        <taxon>Pseudomonadati</taxon>
        <taxon>Pseudomonadota</taxon>
        <taxon>Gammaproteobacteria</taxon>
        <taxon>Pseudomonadales</taxon>
        <taxon>Pseudomonadaceae</taxon>
        <taxon>Pseudomonas</taxon>
    </lineage>
</organism>
<evidence type="ECO:0000256" key="1">
    <source>
        <dbReference type="ARBA" id="ARBA00023002"/>
    </source>
</evidence>
<evidence type="ECO:0000259" key="2">
    <source>
        <dbReference type="Pfam" id="PF01266"/>
    </source>
</evidence>
<protein>
    <submittedName>
        <fullName evidence="3">Glycine/D-amino acid oxidase</fullName>
    </submittedName>
</protein>
<dbReference type="STRING" id="198616.SAMN05216193_107111"/>
<dbReference type="GO" id="GO:0016491">
    <property type="term" value="F:oxidoreductase activity"/>
    <property type="evidence" value="ECO:0007669"/>
    <property type="project" value="UniProtKB-KW"/>
</dbReference>
<keyword evidence="4" id="KW-1185">Reference proteome</keyword>
<dbReference type="RefSeq" id="WP_084314169.1">
    <property type="nucleotide sequence ID" value="NZ_FNIJ01000007.1"/>
</dbReference>
<keyword evidence="1" id="KW-0560">Oxidoreductase</keyword>
<feature type="domain" description="FAD dependent oxidoreductase" evidence="2">
    <location>
        <begin position="31"/>
        <end position="393"/>
    </location>
</feature>
<dbReference type="Proteomes" id="UP000242957">
    <property type="component" value="Unassembled WGS sequence"/>
</dbReference>
<dbReference type="InterPro" id="IPR036188">
    <property type="entry name" value="FAD/NAD-bd_sf"/>
</dbReference>
<dbReference type="PANTHER" id="PTHR13847">
    <property type="entry name" value="SARCOSINE DEHYDROGENASE-RELATED"/>
    <property type="match status" value="1"/>
</dbReference>
<dbReference type="EMBL" id="FNIJ01000007">
    <property type="protein sequence ID" value="SDO03606.1"/>
    <property type="molecule type" value="Genomic_DNA"/>
</dbReference>
<dbReference type="PANTHER" id="PTHR13847:SF285">
    <property type="entry name" value="FAD DEPENDENT OXIDOREDUCTASE DOMAIN-CONTAINING PROTEIN"/>
    <property type="match status" value="1"/>
</dbReference>
<proteinExistence type="predicted"/>
<dbReference type="Gene3D" id="3.30.9.10">
    <property type="entry name" value="D-Amino Acid Oxidase, subunit A, domain 2"/>
    <property type="match status" value="1"/>
</dbReference>
<dbReference type="InterPro" id="IPR006076">
    <property type="entry name" value="FAD-dep_OxRdtase"/>
</dbReference>
<sequence length="470" mass="52373">MSAWRHISLWMNQLDDDLVPRPSLEGALEVDVAIVGAGYTGLWTAYYLKTQAPQLNIAIVEAETAGFGASGRNGGWLMGNLLGEDRLLAGLPRERRIESYGLLHDIPDEVAQVLQRESIDCDYRKGGVLYCAARYPEQARRLREYLAELRAEGLGEADYRWLTPAELSGQLRIEGALGALYTPHCATIQPARLARALASAVERLGVQVFEKSRVSHWQPGLLRTERGELRAQWVVPAVEGYAASLPPLGNYQLPVQSLLVATEPLPESVWAEIGLERGQAFSENSRQVTYGQRTLDNRLAFGARGGYRFGGKLRTDFSLTDDEVELRRYLFGELFPQLKDARITHTWGGNLGMSRRFHPHMLVDRRNGIALSGGYGGEGVGATNLAGRTLADLILGRESLLTRQPWVIHDRPLEASLRRWEPEPCRWLGYNAIIRSFVHEDDVLANPASPPWRRRLAEKLAATMEGLMVG</sequence>
<name>A0A1H0G9Q3_9PSED</name>
<dbReference type="Pfam" id="PF01266">
    <property type="entry name" value="DAO"/>
    <property type="match status" value="1"/>
</dbReference>
<accession>A0A1H0G9Q3</accession>
<evidence type="ECO:0000313" key="3">
    <source>
        <dbReference type="EMBL" id="SDO03606.1"/>
    </source>
</evidence>
<dbReference type="OrthoDB" id="311718at2"/>
<dbReference type="Gene3D" id="3.50.50.60">
    <property type="entry name" value="FAD/NAD(P)-binding domain"/>
    <property type="match status" value="1"/>
</dbReference>
<evidence type="ECO:0000313" key="4">
    <source>
        <dbReference type="Proteomes" id="UP000242957"/>
    </source>
</evidence>
<dbReference type="AlphaFoldDB" id="A0A1H0G9Q3"/>